<feature type="domain" description="RmlD-like substrate binding" evidence="1">
    <location>
        <begin position="4"/>
        <end position="233"/>
    </location>
</feature>
<name>A0A2M7G773_9BACT</name>
<dbReference type="AlphaFoldDB" id="A0A2M7G773"/>
<dbReference type="Pfam" id="PF04321">
    <property type="entry name" value="RmlD_sub_bind"/>
    <property type="match status" value="1"/>
</dbReference>
<dbReference type="InterPro" id="IPR029903">
    <property type="entry name" value="RmlD-like-bd"/>
</dbReference>
<comment type="caution">
    <text evidence="2">The sequence shown here is derived from an EMBL/GenBank/DDBJ whole genome shotgun (WGS) entry which is preliminary data.</text>
</comment>
<sequence length="315" mass="35522">MKTALIMGITGHFGKAVALELQSRGWHLKALLRPETSAKAEVCQSLSQEFPTLEIISGQASQLEDVHRAAEQVELIVYGVNPPGYDWKNKALPWLEQAARVAEEKQLTLLFPGNVYVFNPEQGPCFDENAQIQPITSKGQIRQQMEARLQSAAEKGAQVIVIRAGNFIPAGKGFSWLQLLIKTSAKKRVLNFPGPEQTRQAWAYLPDLAKVAAELVERADELKGYQVFHFEGHTLNFAELSQSLQAITSQPLVCKNFFWLPFQFLKPFSPLFQGVLEMRYLWQKEVLLDQSKLLRFLGHQPEQTPLQQILSELLA</sequence>
<dbReference type="Gene3D" id="3.40.50.720">
    <property type="entry name" value="NAD(P)-binding Rossmann-like Domain"/>
    <property type="match status" value="1"/>
</dbReference>
<evidence type="ECO:0000313" key="3">
    <source>
        <dbReference type="Proteomes" id="UP000231019"/>
    </source>
</evidence>
<dbReference type="EMBL" id="PFFQ01000019">
    <property type="protein sequence ID" value="PIW17847.1"/>
    <property type="molecule type" value="Genomic_DNA"/>
</dbReference>
<dbReference type="GO" id="GO:0004029">
    <property type="term" value="F:aldehyde dehydrogenase (NAD+) activity"/>
    <property type="evidence" value="ECO:0007669"/>
    <property type="project" value="TreeGrafter"/>
</dbReference>
<reference evidence="2 3" key="1">
    <citation type="submission" date="2017-09" db="EMBL/GenBank/DDBJ databases">
        <title>Depth-based differentiation of microbial function through sediment-hosted aquifers and enrichment of novel symbionts in the deep terrestrial subsurface.</title>
        <authorList>
            <person name="Probst A.J."/>
            <person name="Ladd B."/>
            <person name="Jarett J.K."/>
            <person name="Geller-Mcgrath D.E."/>
            <person name="Sieber C.M."/>
            <person name="Emerson J.B."/>
            <person name="Anantharaman K."/>
            <person name="Thomas B.C."/>
            <person name="Malmstrom R."/>
            <person name="Stieglmeier M."/>
            <person name="Klingl A."/>
            <person name="Woyke T."/>
            <person name="Ryan C.M."/>
            <person name="Banfield J.F."/>
        </authorList>
    </citation>
    <scope>NUCLEOTIDE SEQUENCE [LARGE SCALE GENOMIC DNA]</scope>
    <source>
        <strain evidence="2">CG17_big_fil_post_rev_8_21_14_2_50_48_46</strain>
    </source>
</reference>
<proteinExistence type="predicted"/>
<dbReference type="InterPro" id="IPR036291">
    <property type="entry name" value="NAD(P)-bd_dom_sf"/>
</dbReference>
<dbReference type="Proteomes" id="UP000231019">
    <property type="component" value="Unassembled WGS sequence"/>
</dbReference>
<gene>
    <name evidence="2" type="ORF">COW36_07195</name>
</gene>
<dbReference type="InterPro" id="IPR051783">
    <property type="entry name" value="NAD(P)-dependent_oxidoreduct"/>
</dbReference>
<evidence type="ECO:0000313" key="2">
    <source>
        <dbReference type="EMBL" id="PIW17847.1"/>
    </source>
</evidence>
<dbReference type="PANTHER" id="PTHR48079">
    <property type="entry name" value="PROTEIN YEEZ"/>
    <property type="match status" value="1"/>
</dbReference>
<evidence type="ECO:0000259" key="1">
    <source>
        <dbReference type="Pfam" id="PF04321"/>
    </source>
</evidence>
<protein>
    <submittedName>
        <fullName evidence="2">NAD-dependent dehydratase</fullName>
    </submittedName>
</protein>
<accession>A0A2M7G773</accession>
<dbReference type="GO" id="GO:0005737">
    <property type="term" value="C:cytoplasm"/>
    <property type="evidence" value="ECO:0007669"/>
    <property type="project" value="TreeGrafter"/>
</dbReference>
<dbReference type="SUPFAM" id="SSF51735">
    <property type="entry name" value="NAD(P)-binding Rossmann-fold domains"/>
    <property type="match status" value="1"/>
</dbReference>
<organism evidence="2 3">
    <name type="scientific">bacterium (Candidatus Blackallbacteria) CG17_big_fil_post_rev_8_21_14_2_50_48_46</name>
    <dbReference type="NCBI Taxonomy" id="2014261"/>
    <lineage>
        <taxon>Bacteria</taxon>
        <taxon>Candidatus Blackallbacteria</taxon>
    </lineage>
</organism>
<dbReference type="PANTHER" id="PTHR48079:SF6">
    <property type="entry name" value="NAD(P)-BINDING DOMAIN-CONTAINING PROTEIN-RELATED"/>
    <property type="match status" value="1"/>
</dbReference>